<dbReference type="InterPro" id="IPR003140">
    <property type="entry name" value="PLipase/COase/thioEstase"/>
</dbReference>
<feature type="domain" description="Phospholipase/carboxylesterase/thioesterase" evidence="4">
    <location>
        <begin position="162"/>
        <end position="240"/>
    </location>
</feature>
<dbReference type="EMBL" id="BMYZ01000001">
    <property type="protein sequence ID" value="GGY63601.1"/>
    <property type="molecule type" value="Genomic_DNA"/>
</dbReference>
<organism evidence="5 6">
    <name type="scientific">Cellvibrio zantedeschiae</name>
    <dbReference type="NCBI Taxonomy" id="1237077"/>
    <lineage>
        <taxon>Bacteria</taxon>
        <taxon>Pseudomonadati</taxon>
        <taxon>Pseudomonadota</taxon>
        <taxon>Gammaproteobacteria</taxon>
        <taxon>Cellvibrionales</taxon>
        <taxon>Cellvibrionaceae</taxon>
        <taxon>Cellvibrio</taxon>
    </lineage>
</organism>
<comment type="caution">
    <text evidence="5">The sequence shown here is derived from an EMBL/GenBank/DDBJ whole genome shotgun (WGS) entry which is preliminary data.</text>
</comment>
<keyword evidence="1" id="KW-0732">Signal</keyword>
<dbReference type="SUPFAM" id="SSF53474">
    <property type="entry name" value="alpha/beta-Hydrolases"/>
    <property type="match status" value="1"/>
</dbReference>
<reference evidence="6" key="1">
    <citation type="journal article" date="2019" name="Int. J. Syst. Evol. Microbiol.">
        <title>The Global Catalogue of Microorganisms (GCM) 10K type strain sequencing project: providing services to taxonomists for standard genome sequencing and annotation.</title>
        <authorList>
            <consortium name="The Broad Institute Genomics Platform"/>
            <consortium name="The Broad Institute Genome Sequencing Center for Infectious Disease"/>
            <person name="Wu L."/>
            <person name="Ma J."/>
        </authorList>
    </citation>
    <scope>NUCLEOTIDE SEQUENCE [LARGE SCALE GENOMIC DNA]</scope>
    <source>
        <strain evidence="6">KCTC 32239</strain>
    </source>
</reference>
<evidence type="ECO:0000313" key="5">
    <source>
        <dbReference type="EMBL" id="GGY63601.1"/>
    </source>
</evidence>
<gene>
    <name evidence="5" type="primary">lpqC</name>
    <name evidence="5" type="ORF">GCM10011613_04140</name>
</gene>
<dbReference type="Pfam" id="PF02230">
    <property type="entry name" value="Abhydrolase_2"/>
    <property type="match status" value="1"/>
</dbReference>
<dbReference type="Gene3D" id="3.40.50.1820">
    <property type="entry name" value="alpha/beta hydrolase"/>
    <property type="match status" value="1"/>
</dbReference>
<dbReference type="Proteomes" id="UP000619761">
    <property type="component" value="Unassembled WGS sequence"/>
</dbReference>
<sequence length="335" mass="37067">MATNNINNPFNIFFAIITSVLLFSGCGGSGNSSSTTDTSTGNTSGSSNPEIYPSEVKIEGSNAEENIGSYKIRVQGLNREFSFFRPSNPELKKLPLVIDFHGAGGTVAPVFPWDAWVSLARKEKFFLLKPQAVSDQMNSYTYWNVGWNVGRDDAYFVQAILDLIEKQQDIDIDRVYVTGMSSGGHMAFYTAQLLQDRIAAVAPISGSIMTSRLPKYTFNKPMPICNINGTADKIVNIMGGDWYSAWGDIREIFINNNKTAREPVITHLPDIGKYDGSSVTKYEYRGTSIAGDIDDYRIINGAHAVPGIESSANQDINAYEVIWAFFKKHKLSDPY</sequence>
<evidence type="ECO:0000259" key="4">
    <source>
        <dbReference type="Pfam" id="PF02230"/>
    </source>
</evidence>
<dbReference type="RefSeq" id="WP_189415624.1">
    <property type="nucleotide sequence ID" value="NZ_BMYZ01000001.1"/>
</dbReference>
<dbReference type="PANTHER" id="PTHR43037">
    <property type="entry name" value="UNNAMED PRODUCT-RELATED"/>
    <property type="match status" value="1"/>
</dbReference>
<keyword evidence="6" id="KW-1185">Reference proteome</keyword>
<dbReference type="PANTHER" id="PTHR43037:SF5">
    <property type="entry name" value="FERULOYL ESTERASE"/>
    <property type="match status" value="1"/>
</dbReference>
<proteinExistence type="predicted"/>
<evidence type="ECO:0000313" key="6">
    <source>
        <dbReference type="Proteomes" id="UP000619761"/>
    </source>
</evidence>
<dbReference type="GO" id="GO:0016787">
    <property type="term" value="F:hydrolase activity"/>
    <property type="evidence" value="ECO:0007669"/>
    <property type="project" value="UniProtKB-KW"/>
</dbReference>
<feature type="compositionally biased region" description="Low complexity" evidence="3">
    <location>
        <begin position="32"/>
        <end position="48"/>
    </location>
</feature>
<feature type="region of interest" description="Disordered" evidence="3">
    <location>
        <begin position="32"/>
        <end position="53"/>
    </location>
</feature>
<name>A0ABQ3APB8_9GAMM</name>
<protein>
    <submittedName>
        <fullName evidence="5">Hydrolase</fullName>
    </submittedName>
</protein>
<evidence type="ECO:0000256" key="1">
    <source>
        <dbReference type="ARBA" id="ARBA00022729"/>
    </source>
</evidence>
<keyword evidence="2 5" id="KW-0378">Hydrolase</keyword>
<evidence type="ECO:0000256" key="2">
    <source>
        <dbReference type="ARBA" id="ARBA00022801"/>
    </source>
</evidence>
<dbReference type="InterPro" id="IPR050955">
    <property type="entry name" value="Plant_Biomass_Hydrol_Est"/>
</dbReference>
<accession>A0ABQ3APB8</accession>
<dbReference type="InterPro" id="IPR029058">
    <property type="entry name" value="AB_hydrolase_fold"/>
</dbReference>
<evidence type="ECO:0000256" key="3">
    <source>
        <dbReference type="SAM" id="MobiDB-lite"/>
    </source>
</evidence>